<evidence type="ECO:0000256" key="2">
    <source>
        <dbReference type="ARBA" id="ARBA00010350"/>
    </source>
</evidence>
<feature type="transmembrane region" description="Helical" evidence="6">
    <location>
        <begin position="87"/>
        <end position="108"/>
    </location>
</feature>
<feature type="transmembrane region" description="Helical" evidence="6">
    <location>
        <begin position="207"/>
        <end position="230"/>
    </location>
</feature>
<evidence type="ECO:0000313" key="9">
    <source>
        <dbReference type="Proteomes" id="UP000184001"/>
    </source>
</evidence>
<feature type="transmembrane region" description="Helical" evidence="6">
    <location>
        <begin position="114"/>
        <end position="131"/>
    </location>
</feature>
<feature type="transmembrane region" description="Helical" evidence="6">
    <location>
        <begin position="55"/>
        <end position="75"/>
    </location>
</feature>
<evidence type="ECO:0000256" key="5">
    <source>
        <dbReference type="ARBA" id="ARBA00023136"/>
    </source>
</evidence>
<gene>
    <name evidence="7" type="ORF">AB2Z07_07835</name>
    <name evidence="8" type="ORF">SAMN05660830_01780</name>
</gene>
<evidence type="ECO:0000256" key="6">
    <source>
        <dbReference type="RuleBase" id="RU004379"/>
    </source>
</evidence>
<protein>
    <submittedName>
        <fullName evidence="7">Bax inhibitor-1/YccA family protein</fullName>
    </submittedName>
</protein>
<dbReference type="GO" id="GO:0005886">
    <property type="term" value="C:plasma membrane"/>
    <property type="evidence" value="ECO:0007669"/>
    <property type="project" value="TreeGrafter"/>
</dbReference>
<dbReference type="PANTHER" id="PTHR23291">
    <property type="entry name" value="BAX INHIBITOR-RELATED"/>
    <property type="match status" value="1"/>
</dbReference>
<accession>A0A8G2F944</accession>
<dbReference type="Proteomes" id="UP001568358">
    <property type="component" value="Unassembled WGS sequence"/>
</dbReference>
<dbReference type="PANTHER" id="PTHR23291:SF50">
    <property type="entry name" value="PROTEIN LIFEGUARD 4"/>
    <property type="match status" value="1"/>
</dbReference>
<feature type="transmembrane region" description="Helical" evidence="6">
    <location>
        <begin position="20"/>
        <end position="43"/>
    </location>
</feature>
<reference evidence="8 9" key="1">
    <citation type="submission" date="2016-11" db="EMBL/GenBank/DDBJ databases">
        <authorList>
            <person name="Varghese N."/>
            <person name="Submissions S."/>
        </authorList>
    </citation>
    <scope>NUCLEOTIDE SEQUENCE [LARGE SCALE GENOMIC DNA]</scope>
    <source>
        <strain evidence="8 9">DSM 17919</strain>
    </source>
</reference>
<organism evidence="8 9">
    <name type="scientific">Halodesulfovibrio aestuarii</name>
    <dbReference type="NCBI Taxonomy" id="126333"/>
    <lineage>
        <taxon>Bacteria</taxon>
        <taxon>Pseudomonadati</taxon>
        <taxon>Thermodesulfobacteriota</taxon>
        <taxon>Desulfovibrionia</taxon>
        <taxon>Desulfovibrionales</taxon>
        <taxon>Desulfovibrionaceae</taxon>
        <taxon>Halodesulfovibrio</taxon>
    </lineage>
</organism>
<dbReference type="AlphaFoldDB" id="A0A8G2F944"/>
<proteinExistence type="inferred from homology"/>
<evidence type="ECO:0000313" key="7">
    <source>
        <dbReference type="EMBL" id="MEZ6853435.1"/>
    </source>
</evidence>
<comment type="subcellular location">
    <subcellularLocation>
        <location evidence="1">Membrane</location>
        <topology evidence="1">Multi-pass membrane protein</topology>
    </subcellularLocation>
</comment>
<evidence type="ECO:0000313" key="8">
    <source>
        <dbReference type="EMBL" id="SHJ14339.1"/>
    </source>
</evidence>
<feature type="transmembrane region" description="Helical" evidence="6">
    <location>
        <begin position="168"/>
        <end position="186"/>
    </location>
</feature>
<evidence type="ECO:0000256" key="1">
    <source>
        <dbReference type="ARBA" id="ARBA00004141"/>
    </source>
</evidence>
<dbReference type="CDD" id="cd10432">
    <property type="entry name" value="BI-1-like_bacterial"/>
    <property type="match status" value="1"/>
</dbReference>
<dbReference type="Pfam" id="PF01027">
    <property type="entry name" value="Bax1-I"/>
    <property type="match status" value="1"/>
</dbReference>
<keyword evidence="5 6" id="KW-0472">Membrane</keyword>
<dbReference type="EMBL" id="FQZR01000003">
    <property type="protein sequence ID" value="SHJ14339.1"/>
    <property type="molecule type" value="Genomic_DNA"/>
</dbReference>
<name>A0A8G2F944_9BACT</name>
<keyword evidence="3 6" id="KW-0812">Transmembrane</keyword>
<feature type="transmembrane region" description="Helical" evidence="6">
    <location>
        <begin position="143"/>
        <end position="162"/>
    </location>
</feature>
<evidence type="ECO:0000256" key="3">
    <source>
        <dbReference type="ARBA" id="ARBA00022692"/>
    </source>
</evidence>
<dbReference type="InterPro" id="IPR006214">
    <property type="entry name" value="Bax_inhibitor_1-related"/>
</dbReference>
<keyword evidence="10" id="KW-1185">Reference proteome</keyword>
<reference evidence="7 10" key="2">
    <citation type="submission" date="2024-07" db="EMBL/GenBank/DDBJ databases">
        <title>Active virus-host system and metabolic interactions in a Lokiarchaeon culture.</title>
        <authorList>
            <person name="Ponce Toledo R.I."/>
            <person name="Rodrigues Oliveira T."/>
            <person name="Schleper C."/>
        </authorList>
    </citation>
    <scope>NUCLEOTIDE SEQUENCE [LARGE SCALE GENOMIC DNA]</scope>
    <source>
        <strain evidence="7 10">B35</strain>
    </source>
</reference>
<evidence type="ECO:0000313" key="10">
    <source>
        <dbReference type="Proteomes" id="UP001568358"/>
    </source>
</evidence>
<dbReference type="RefSeq" id="WP_020000255.1">
    <property type="nucleotide sequence ID" value="NZ_CP192219.1"/>
</dbReference>
<dbReference type="Proteomes" id="UP000184001">
    <property type="component" value="Unassembled WGS sequence"/>
</dbReference>
<sequence length="235" mass="25128">MLGRNAAAPNVRRAELVNVYLRGVYGWMMLGLLVTAVCAFLTATTPAVQQLVFGSQFSFFALIIAEFGLVMYLSARIAKLSAGAATGLFLLYSALNGVTLSVILLVYAASTISSAFFTAAGMFGAMSLYGMTTKRDLTSMGSFMMMGLFGIIIATVVNIFIGSTMMELVISAIGVIVFTGLTAYDTQRLAEMGETMPANDATAVRRGTILGALTLYLDFINLFLMLLRLFGSARD</sequence>
<dbReference type="EMBL" id="JBFSOO010000005">
    <property type="protein sequence ID" value="MEZ6853435.1"/>
    <property type="molecule type" value="Genomic_DNA"/>
</dbReference>
<comment type="similarity">
    <text evidence="2 6">Belongs to the BI1 family.</text>
</comment>
<keyword evidence="4 6" id="KW-1133">Transmembrane helix</keyword>
<comment type="caution">
    <text evidence="8">The sequence shown here is derived from an EMBL/GenBank/DDBJ whole genome shotgun (WGS) entry which is preliminary data.</text>
</comment>
<evidence type="ECO:0000256" key="4">
    <source>
        <dbReference type="ARBA" id="ARBA00022989"/>
    </source>
</evidence>